<feature type="non-terminal residue" evidence="1">
    <location>
        <position position="51"/>
    </location>
</feature>
<sequence>MIKIEDWLQDPLRKIENGSYKRCELKSPTDDKQNDLWFIFHYATRLKLDGA</sequence>
<gene>
    <name evidence="1" type="ORF">S03H2_19031</name>
</gene>
<proteinExistence type="predicted"/>
<name>X1FDN7_9ZZZZ</name>
<evidence type="ECO:0000313" key="1">
    <source>
        <dbReference type="EMBL" id="GAH43092.1"/>
    </source>
</evidence>
<comment type="caution">
    <text evidence="1">The sequence shown here is derived from an EMBL/GenBank/DDBJ whole genome shotgun (WGS) entry which is preliminary data.</text>
</comment>
<reference evidence="1" key="1">
    <citation type="journal article" date="2014" name="Front. Microbiol.">
        <title>High frequency of phylogenetically diverse reductive dehalogenase-homologous genes in deep subseafloor sedimentary metagenomes.</title>
        <authorList>
            <person name="Kawai M."/>
            <person name="Futagami T."/>
            <person name="Toyoda A."/>
            <person name="Takaki Y."/>
            <person name="Nishi S."/>
            <person name="Hori S."/>
            <person name="Arai W."/>
            <person name="Tsubouchi T."/>
            <person name="Morono Y."/>
            <person name="Uchiyama I."/>
            <person name="Ito T."/>
            <person name="Fujiyama A."/>
            <person name="Inagaki F."/>
            <person name="Takami H."/>
        </authorList>
    </citation>
    <scope>NUCLEOTIDE SEQUENCE</scope>
    <source>
        <strain evidence="1">Expedition CK06-06</strain>
    </source>
</reference>
<organism evidence="1">
    <name type="scientific">marine sediment metagenome</name>
    <dbReference type="NCBI Taxonomy" id="412755"/>
    <lineage>
        <taxon>unclassified sequences</taxon>
        <taxon>metagenomes</taxon>
        <taxon>ecological metagenomes</taxon>
    </lineage>
</organism>
<dbReference type="AlphaFoldDB" id="X1FDN7"/>
<protein>
    <submittedName>
        <fullName evidence="1">Uncharacterized protein</fullName>
    </submittedName>
</protein>
<accession>X1FDN7</accession>
<dbReference type="EMBL" id="BARU01009912">
    <property type="protein sequence ID" value="GAH43092.1"/>
    <property type="molecule type" value="Genomic_DNA"/>
</dbReference>